<proteinExistence type="predicted"/>
<sequence>VIRAGVGYSHNLSTAEATEQAVTMAMSNAKIAKSDLVFVFATVNYASEYQQIFEGIKDISGSDCLVGCSGMS</sequence>
<feature type="non-terminal residue" evidence="1">
    <location>
        <position position="72"/>
    </location>
</feature>
<reference evidence="1" key="1">
    <citation type="submission" date="2018-05" db="EMBL/GenBank/DDBJ databases">
        <authorList>
            <person name="Lanie J.A."/>
            <person name="Ng W.-L."/>
            <person name="Kazmierczak K.M."/>
            <person name="Andrzejewski T.M."/>
            <person name="Davidsen T.M."/>
            <person name="Wayne K.J."/>
            <person name="Tettelin H."/>
            <person name="Glass J.I."/>
            <person name="Rusch D."/>
            <person name="Podicherti R."/>
            <person name="Tsui H.-C.T."/>
            <person name="Winkler M.E."/>
        </authorList>
    </citation>
    <scope>NUCLEOTIDE SEQUENCE</scope>
</reference>
<name>A0A382F8S7_9ZZZZ</name>
<dbReference type="AlphaFoldDB" id="A0A382F8S7"/>
<feature type="non-terminal residue" evidence="1">
    <location>
        <position position="1"/>
    </location>
</feature>
<evidence type="ECO:0000313" key="1">
    <source>
        <dbReference type="EMBL" id="SVB59446.1"/>
    </source>
</evidence>
<evidence type="ECO:0008006" key="2">
    <source>
        <dbReference type="Google" id="ProtNLM"/>
    </source>
</evidence>
<dbReference type="EMBL" id="UINC01048651">
    <property type="protein sequence ID" value="SVB59446.1"/>
    <property type="molecule type" value="Genomic_DNA"/>
</dbReference>
<gene>
    <name evidence="1" type="ORF">METZ01_LOCUS212300</name>
</gene>
<accession>A0A382F8S7</accession>
<protein>
    <recommendedName>
        <fullName evidence="2">FIST domain-containing protein</fullName>
    </recommendedName>
</protein>
<organism evidence="1">
    <name type="scientific">marine metagenome</name>
    <dbReference type="NCBI Taxonomy" id="408172"/>
    <lineage>
        <taxon>unclassified sequences</taxon>
        <taxon>metagenomes</taxon>
        <taxon>ecological metagenomes</taxon>
    </lineage>
</organism>